<keyword evidence="2 5" id="KW-0556">Organic radical</keyword>
<keyword evidence="3 4" id="KW-0067">ATP-binding</keyword>
<dbReference type="GO" id="GO:0008998">
    <property type="term" value="F:ribonucleoside-triphosphate reductase (thioredoxin) activity"/>
    <property type="evidence" value="ECO:0007669"/>
    <property type="project" value="UniProtKB-EC"/>
</dbReference>
<feature type="modified residue" description="Glycine radical" evidence="5">
    <location>
        <position position="700"/>
    </location>
</feature>
<feature type="domain" description="Glycine radical" evidence="6">
    <location>
        <begin position="602"/>
        <end position="727"/>
    </location>
</feature>
<dbReference type="AlphaFoldDB" id="A0A125W6T6"/>
<dbReference type="Pfam" id="PF03477">
    <property type="entry name" value="ATP-cone"/>
    <property type="match status" value="1"/>
</dbReference>
<dbReference type="EMBL" id="AEBR01000039">
    <property type="protein sequence ID" value="EFM82997.1"/>
    <property type="molecule type" value="Genomic_DNA"/>
</dbReference>
<comment type="caution">
    <text evidence="8">The sequence shown here is derived from an EMBL/GenBank/DDBJ whole genome shotgun (WGS) entry which is preliminary data.</text>
</comment>
<evidence type="ECO:0000256" key="4">
    <source>
        <dbReference type="PROSITE-ProRule" id="PRU00492"/>
    </source>
</evidence>
<keyword evidence="1 4" id="KW-0547">Nucleotide-binding</keyword>
<feature type="domain" description="ATP-cone" evidence="7">
    <location>
        <begin position="17"/>
        <end position="112"/>
    </location>
</feature>
<dbReference type="InterPro" id="IPR005144">
    <property type="entry name" value="ATP-cone_dom"/>
</dbReference>
<dbReference type="CDD" id="cd01675">
    <property type="entry name" value="RNR_III"/>
    <property type="match status" value="1"/>
</dbReference>
<dbReference type="Pfam" id="PF13597">
    <property type="entry name" value="NRDD"/>
    <property type="match status" value="1"/>
</dbReference>
<dbReference type="GO" id="GO:0009265">
    <property type="term" value="P:2'-deoxyribonucleotide biosynthetic process"/>
    <property type="evidence" value="ECO:0007669"/>
    <property type="project" value="TreeGrafter"/>
</dbReference>
<gene>
    <name evidence="8" type="primary">nrdD</name>
    <name evidence="8" type="ORF">HMPREF9498_01347</name>
</gene>
<dbReference type="PROSITE" id="PS51149">
    <property type="entry name" value="GLY_RADICAL_2"/>
    <property type="match status" value="1"/>
</dbReference>
<dbReference type="GO" id="GO:0031250">
    <property type="term" value="C:anaerobic ribonucleoside-triphosphate reductase complex"/>
    <property type="evidence" value="ECO:0007669"/>
    <property type="project" value="TreeGrafter"/>
</dbReference>
<evidence type="ECO:0000256" key="5">
    <source>
        <dbReference type="PROSITE-ProRule" id="PRU00493"/>
    </source>
</evidence>
<evidence type="ECO:0000259" key="7">
    <source>
        <dbReference type="PROSITE" id="PS51161"/>
    </source>
</evidence>
<protein>
    <submittedName>
        <fullName evidence="8">Anaerobic ribonucleoside-triphosphate reductase</fullName>
        <ecNumber evidence="8">1.17.4.2</ecNumber>
    </submittedName>
</protein>
<dbReference type="InterPro" id="IPR001150">
    <property type="entry name" value="Gly_radical"/>
</dbReference>
<dbReference type="InterPro" id="IPR019777">
    <property type="entry name" value="Form_AcTrfase_GR_CS"/>
</dbReference>
<name>A0A125W6T6_ENTFL</name>
<dbReference type="PROSITE" id="PS51161">
    <property type="entry name" value="ATP_CONE"/>
    <property type="match status" value="1"/>
</dbReference>
<dbReference type="PANTHER" id="PTHR21075:SF0">
    <property type="entry name" value="ANAEROBIC RIBONUCLEOSIDE-TRIPHOSPHATE REDUCTASE"/>
    <property type="match status" value="1"/>
</dbReference>
<dbReference type="GO" id="GO:0005524">
    <property type="term" value="F:ATP binding"/>
    <property type="evidence" value="ECO:0007669"/>
    <property type="project" value="UniProtKB-UniRule"/>
</dbReference>
<evidence type="ECO:0000256" key="1">
    <source>
        <dbReference type="ARBA" id="ARBA00022741"/>
    </source>
</evidence>
<dbReference type="Gene3D" id="3.20.70.20">
    <property type="match status" value="1"/>
</dbReference>
<dbReference type="PROSITE" id="PS00850">
    <property type="entry name" value="GLY_RADICAL_1"/>
    <property type="match status" value="1"/>
</dbReference>
<evidence type="ECO:0000256" key="3">
    <source>
        <dbReference type="ARBA" id="ARBA00022840"/>
    </source>
</evidence>
<evidence type="ECO:0000256" key="2">
    <source>
        <dbReference type="ARBA" id="ARBA00022818"/>
    </source>
</evidence>
<evidence type="ECO:0000259" key="6">
    <source>
        <dbReference type="PROSITE" id="PS51149"/>
    </source>
</evidence>
<sequence>MMKITDEKAEDVNLSTIKVVKRDGRLVTFDDQKIYDALIKAEQKIHDQVTPLTHQKVQSIVADVNREIAERFTNNVKIYEIQNIVEHTLLSNNEYALAEEYIHYRTQRDFERSKATDINVSIGKLINKDQTVVNENANKDSDVFNTQRDLTAGIVGKSIGLKMLPSHVANAHQKGDIHYHDLDYHPYTPMTNCCLIDFKGMLNNGFKIGNADVESPKSIQTATAQISQIIANVASSQYGGCSADRIDELLAPFAERNYEKHLADAQEWIEGEERQKAFARKKTKKDIFDAMQSLEYEINTLFTSNGQTPFTSLGFGLGTNWFEREIQRAILQIRINGLGIEKRTAIFPKLIFTIKRGVNAQPTDPNYDIKQLALECATKRMYPDVLNYDKIVELTGSFKVPMGCRSFLQGWKDEQGEEVNVGRMNLGVVTLNLPRIALEAQGSQEKFWQILNERLAIVKDALVYRVERVKEAKPANAPILYMYGAFGKRLATQDAVDELFKNKRATVSLGYIGLYEVASAFYGGAWEDNQEAKNFTLDILKELKKNADNWGNEYGYHFSVYSTPSESLTDRFCRLDTEKFGIVENITDKEYYTNSFHYDVRKNPTPFEKLDFEKDYPKYCSGGFIHYCEYPMLQQNPKALEAVWDYAYDKVGYLGTNTPIDHCYACGFEGDFHPTERGFECPECGNHDPKTCDVVKRTCGYLGNPQARPMVHGRHKEISSRVKHLKN</sequence>
<dbReference type="GO" id="GO:0004748">
    <property type="term" value="F:ribonucleoside-diphosphate reductase activity, thioredoxin disulfide as acceptor"/>
    <property type="evidence" value="ECO:0007669"/>
    <property type="project" value="TreeGrafter"/>
</dbReference>
<evidence type="ECO:0000313" key="9">
    <source>
        <dbReference type="Proteomes" id="UP000004846"/>
    </source>
</evidence>
<dbReference type="RefSeq" id="WP_002385686.1">
    <property type="nucleotide sequence ID" value="NZ_GL454440.1"/>
</dbReference>
<dbReference type="NCBIfam" id="NF006732">
    <property type="entry name" value="PRK09263.1"/>
    <property type="match status" value="1"/>
</dbReference>
<organism evidence="8 9">
    <name type="scientific">Enterococcus faecalis TX4248</name>
    <dbReference type="NCBI Taxonomy" id="749495"/>
    <lineage>
        <taxon>Bacteria</taxon>
        <taxon>Bacillati</taxon>
        <taxon>Bacillota</taxon>
        <taxon>Bacilli</taxon>
        <taxon>Lactobacillales</taxon>
        <taxon>Enterococcaceae</taxon>
        <taxon>Enterococcus</taxon>
    </lineage>
</organism>
<reference evidence="9" key="1">
    <citation type="submission" date="2010-07" db="EMBL/GenBank/DDBJ databases">
        <authorList>
            <person name="Weinstock G."/>
            <person name="Sodergren E."/>
            <person name="Clifton S."/>
            <person name="Fulton L."/>
            <person name="Fulton B."/>
            <person name="Courtney L."/>
            <person name="Fronick C."/>
            <person name="Harrison M."/>
            <person name="Strong C."/>
            <person name="Farmer C."/>
            <person name="Delahaunty K."/>
            <person name="Markovic C."/>
            <person name="Hall O."/>
            <person name="Minx P."/>
            <person name="Tomlinson C."/>
            <person name="Mitreva M."/>
            <person name="Hou S."/>
            <person name="Chen J."/>
            <person name="Wollam A."/>
            <person name="Pepin K.H."/>
            <person name="Johnson M."/>
            <person name="Bhonagiri V."/>
            <person name="Zhang X."/>
            <person name="Suruliraj S."/>
            <person name="Warren W."/>
            <person name="Chinwalla A."/>
            <person name="Mardis E.R."/>
            <person name="Wilson R.K."/>
        </authorList>
    </citation>
    <scope>NUCLEOTIDE SEQUENCE [LARGE SCALE GENOMIC DNA]</scope>
    <source>
        <strain evidence="9">TX4248</strain>
    </source>
</reference>
<dbReference type="Proteomes" id="UP000004846">
    <property type="component" value="Unassembled WGS sequence"/>
</dbReference>
<dbReference type="PANTHER" id="PTHR21075">
    <property type="entry name" value="ANAEROBIC RIBONUCLEOSIDE-TRIPHOSPHATE REDUCTASE"/>
    <property type="match status" value="1"/>
</dbReference>
<dbReference type="InterPro" id="IPR012833">
    <property type="entry name" value="NrdD"/>
</dbReference>
<dbReference type="NCBIfam" id="TIGR02487">
    <property type="entry name" value="NrdD"/>
    <property type="match status" value="1"/>
</dbReference>
<dbReference type="EC" id="1.17.4.2" evidence="8"/>
<dbReference type="GO" id="GO:0006260">
    <property type="term" value="P:DNA replication"/>
    <property type="evidence" value="ECO:0007669"/>
    <property type="project" value="InterPro"/>
</dbReference>
<dbReference type="HOGENOM" id="CLU_002707_2_0_9"/>
<dbReference type="SUPFAM" id="SSF51998">
    <property type="entry name" value="PFL-like glycyl radical enzymes"/>
    <property type="match status" value="1"/>
</dbReference>
<evidence type="ECO:0000313" key="8">
    <source>
        <dbReference type="EMBL" id="EFM82997.1"/>
    </source>
</evidence>
<keyword evidence="8" id="KW-0560">Oxidoreductase</keyword>
<proteinExistence type="predicted"/>
<accession>A0A125W6T6</accession>